<accession>A0ABR7X050</accession>
<reference evidence="1 2" key="1">
    <citation type="submission" date="2020-09" db="EMBL/GenBank/DDBJ databases">
        <title>Novel species of Mucilaginibacter isolated from a glacier on the Tibetan Plateau.</title>
        <authorList>
            <person name="Liu Q."/>
            <person name="Xin Y.-H."/>
        </authorList>
    </citation>
    <scope>NUCLEOTIDE SEQUENCE [LARGE SCALE GENOMIC DNA]</scope>
    <source>
        <strain evidence="1 2">CGMCC 1.13878</strain>
    </source>
</reference>
<sequence>MASRNGLNPKIRGSKGVGFNRALPAPFGFDKSFKGVNDTDYFTVPGLVGQLVPMTFTLEFWTKPALANIGAYQGYFLWVDSSGKSAYVQIRPPGENCFSFFFPANTNVTTTQFVLDVWNHIVFTVDFVANRAKAIVNGNVASAISVSVGAYTQAPFNEIRLLDRNSAGSGKLVVDEFRVYNRIISDVEIVSNYNIGLGNNASITEGLLTWYKFEAFENLDFSLLQDNSEMHVGMRDYSGHNNHALPNPGMVTNPALPNYPLNYF</sequence>
<proteinExistence type="predicted"/>
<dbReference type="RefSeq" id="WP_191173886.1">
    <property type="nucleotide sequence ID" value="NZ_JACWMW010000001.1"/>
</dbReference>
<name>A0ABR7X050_9SPHI</name>
<dbReference type="Pfam" id="PF13385">
    <property type="entry name" value="Laminin_G_3"/>
    <property type="match status" value="1"/>
</dbReference>
<dbReference type="Proteomes" id="UP000618754">
    <property type="component" value="Unassembled WGS sequence"/>
</dbReference>
<gene>
    <name evidence="1" type="ORF">IDJ75_01720</name>
</gene>
<dbReference type="EMBL" id="JACWMW010000001">
    <property type="protein sequence ID" value="MBD1383978.1"/>
    <property type="molecule type" value="Genomic_DNA"/>
</dbReference>
<keyword evidence="2" id="KW-1185">Reference proteome</keyword>
<dbReference type="Gene3D" id="2.60.120.200">
    <property type="match status" value="1"/>
</dbReference>
<dbReference type="InterPro" id="IPR013320">
    <property type="entry name" value="ConA-like_dom_sf"/>
</dbReference>
<protein>
    <submittedName>
        <fullName evidence="1">LamG domain-containing protein</fullName>
    </submittedName>
</protein>
<evidence type="ECO:0000313" key="1">
    <source>
        <dbReference type="EMBL" id="MBD1383978.1"/>
    </source>
</evidence>
<organism evidence="1 2">
    <name type="scientific">Mucilaginibacter rigui</name>
    <dbReference type="NCBI Taxonomy" id="534635"/>
    <lineage>
        <taxon>Bacteria</taxon>
        <taxon>Pseudomonadati</taxon>
        <taxon>Bacteroidota</taxon>
        <taxon>Sphingobacteriia</taxon>
        <taxon>Sphingobacteriales</taxon>
        <taxon>Sphingobacteriaceae</taxon>
        <taxon>Mucilaginibacter</taxon>
    </lineage>
</organism>
<evidence type="ECO:0000313" key="2">
    <source>
        <dbReference type="Proteomes" id="UP000618754"/>
    </source>
</evidence>
<dbReference type="SUPFAM" id="SSF49899">
    <property type="entry name" value="Concanavalin A-like lectins/glucanases"/>
    <property type="match status" value="1"/>
</dbReference>
<comment type="caution">
    <text evidence="1">The sequence shown here is derived from an EMBL/GenBank/DDBJ whole genome shotgun (WGS) entry which is preliminary data.</text>
</comment>